<proteinExistence type="predicted"/>
<evidence type="ECO:0000313" key="2">
    <source>
        <dbReference type="EMBL" id="PWI66329.1"/>
    </source>
</evidence>
<dbReference type="EMBL" id="LCWV01000026">
    <property type="protein sequence ID" value="PWI66329.1"/>
    <property type="molecule type" value="Genomic_DNA"/>
</dbReference>
<organism evidence="2 3">
    <name type="scientific">Purpureocillium lilacinum</name>
    <name type="common">Paecilomyces lilacinus</name>
    <dbReference type="NCBI Taxonomy" id="33203"/>
    <lineage>
        <taxon>Eukaryota</taxon>
        <taxon>Fungi</taxon>
        <taxon>Dikarya</taxon>
        <taxon>Ascomycota</taxon>
        <taxon>Pezizomycotina</taxon>
        <taxon>Sordariomycetes</taxon>
        <taxon>Hypocreomycetidae</taxon>
        <taxon>Hypocreales</taxon>
        <taxon>Ophiocordycipitaceae</taxon>
        <taxon>Purpureocillium</taxon>
    </lineage>
</organism>
<feature type="region of interest" description="Disordered" evidence="1">
    <location>
        <begin position="83"/>
        <end position="117"/>
    </location>
</feature>
<name>A0A2U3DVQ7_PURLI</name>
<evidence type="ECO:0000256" key="1">
    <source>
        <dbReference type="SAM" id="MobiDB-lite"/>
    </source>
</evidence>
<reference evidence="2 3" key="1">
    <citation type="journal article" date="2016" name="Front. Microbiol.">
        <title>Genome and transcriptome sequences reveal the specific parasitism of the nematophagous Purpureocillium lilacinum 36-1.</title>
        <authorList>
            <person name="Xie J."/>
            <person name="Li S."/>
            <person name="Mo C."/>
            <person name="Xiao X."/>
            <person name="Peng D."/>
            <person name="Wang G."/>
            <person name="Xiao Y."/>
        </authorList>
    </citation>
    <scope>NUCLEOTIDE SEQUENCE [LARGE SCALE GENOMIC DNA]</scope>
    <source>
        <strain evidence="2 3">36-1</strain>
    </source>
</reference>
<sequence>MLPPLPHAICRVRRPGITWHGMAPAPRSYGRCGLPDCNAPSFLLSPRLASPRIPHDDAKRSPVVLHLHGRGSGSIVPAKTARFGRPPAPGGASQDAPTGGLLGVPREKSQQRGSNNAHEYVHVCESVESVKVADTRRLTGAVVGLYARHLVYTRHTPRPLPASNAMVETGDNFRPAF</sequence>
<protein>
    <submittedName>
        <fullName evidence="2">Uncharacterized protein</fullName>
    </submittedName>
</protein>
<comment type="caution">
    <text evidence="2">The sequence shown here is derived from an EMBL/GenBank/DDBJ whole genome shotgun (WGS) entry which is preliminary data.</text>
</comment>
<dbReference type="AlphaFoldDB" id="A0A2U3DVQ7"/>
<evidence type="ECO:0000313" key="3">
    <source>
        <dbReference type="Proteomes" id="UP000245956"/>
    </source>
</evidence>
<dbReference type="Proteomes" id="UP000245956">
    <property type="component" value="Unassembled WGS sequence"/>
</dbReference>
<accession>A0A2U3DVQ7</accession>
<gene>
    <name evidence="2" type="ORF">PCL_05294</name>
</gene>